<feature type="transmembrane region" description="Helical" evidence="2">
    <location>
        <begin position="127"/>
        <end position="144"/>
    </location>
</feature>
<dbReference type="PANTHER" id="PTHR34370:SF2">
    <property type="entry name" value="GAG-POL POLYPROTEIN_RETROTRANSPOSON"/>
    <property type="match status" value="1"/>
</dbReference>
<reference evidence="3" key="1">
    <citation type="journal article" date="2019" name="Plant J.">
        <title>Chlorella vulgaris genome assembly and annotation reveals the molecular basis for metabolic acclimation to high light conditions.</title>
        <authorList>
            <person name="Cecchin M."/>
            <person name="Marcolungo L."/>
            <person name="Rossato M."/>
            <person name="Girolomoni L."/>
            <person name="Cosentino E."/>
            <person name="Cuine S."/>
            <person name="Li-Beisson Y."/>
            <person name="Delledonne M."/>
            <person name="Ballottari M."/>
        </authorList>
    </citation>
    <scope>NUCLEOTIDE SEQUENCE</scope>
    <source>
        <strain evidence="3">211/11P</strain>
    </source>
</reference>
<keyword evidence="4" id="KW-1185">Reference proteome</keyword>
<keyword evidence="2" id="KW-1133">Transmembrane helix</keyword>
<sequence length="206" mass="21972">MACHSVTRTLQAAAGVELQANRQLRNRGAWLLRNVQRNRQRRRSVTWPPAAQGCSGAAEFGPGNGKAGGTGFRPPRAGGMFNSTRLRLQSLGLAGVAAYGLLNTGYYVCTFLFFWCYVARVPTGQGIAASAKAFAAVMGAVWAGSQVTKGFRAAVALAIAPLVDRWMGTVQRALRLESKQAVFAVFVACCFSLAAALFGLVVLAWR</sequence>
<name>A0A9D4TVG7_CHLVU</name>
<evidence type="ECO:0000313" key="3">
    <source>
        <dbReference type="EMBL" id="KAI3435985.1"/>
    </source>
</evidence>
<evidence type="ECO:0000256" key="2">
    <source>
        <dbReference type="SAM" id="Phobius"/>
    </source>
</evidence>
<accession>A0A9D4TVG7</accession>
<feature type="transmembrane region" description="Helical" evidence="2">
    <location>
        <begin position="181"/>
        <end position="205"/>
    </location>
</feature>
<proteinExistence type="predicted"/>
<keyword evidence="2" id="KW-0472">Membrane</keyword>
<dbReference type="OrthoDB" id="2020192at2759"/>
<feature type="transmembrane region" description="Helical" evidence="2">
    <location>
        <begin position="91"/>
        <end position="115"/>
    </location>
</feature>
<feature type="region of interest" description="Disordered" evidence="1">
    <location>
        <begin position="41"/>
        <end position="74"/>
    </location>
</feature>
<evidence type="ECO:0000313" key="4">
    <source>
        <dbReference type="Proteomes" id="UP001055712"/>
    </source>
</evidence>
<organism evidence="3 4">
    <name type="scientific">Chlorella vulgaris</name>
    <name type="common">Green alga</name>
    <dbReference type="NCBI Taxonomy" id="3077"/>
    <lineage>
        <taxon>Eukaryota</taxon>
        <taxon>Viridiplantae</taxon>
        <taxon>Chlorophyta</taxon>
        <taxon>core chlorophytes</taxon>
        <taxon>Trebouxiophyceae</taxon>
        <taxon>Chlorellales</taxon>
        <taxon>Chlorellaceae</taxon>
        <taxon>Chlorella clade</taxon>
        <taxon>Chlorella</taxon>
    </lineage>
</organism>
<evidence type="ECO:0000256" key="1">
    <source>
        <dbReference type="SAM" id="MobiDB-lite"/>
    </source>
</evidence>
<dbReference type="EMBL" id="SIDB01000002">
    <property type="protein sequence ID" value="KAI3435985.1"/>
    <property type="molecule type" value="Genomic_DNA"/>
</dbReference>
<dbReference type="AlphaFoldDB" id="A0A9D4TVG7"/>
<comment type="caution">
    <text evidence="3">The sequence shown here is derived from an EMBL/GenBank/DDBJ whole genome shotgun (WGS) entry which is preliminary data.</text>
</comment>
<dbReference type="Proteomes" id="UP001055712">
    <property type="component" value="Unassembled WGS sequence"/>
</dbReference>
<keyword evidence="2" id="KW-0812">Transmembrane</keyword>
<gene>
    <name evidence="3" type="ORF">D9Q98_002043</name>
</gene>
<feature type="compositionally biased region" description="Gly residues" evidence="1">
    <location>
        <begin position="62"/>
        <end position="71"/>
    </location>
</feature>
<dbReference type="PANTHER" id="PTHR34370">
    <property type="entry name" value="OS04G0600100 PROTEIN"/>
    <property type="match status" value="1"/>
</dbReference>
<protein>
    <submittedName>
        <fullName evidence="3">Uncharacterized protein</fullName>
    </submittedName>
</protein>
<reference evidence="3" key="2">
    <citation type="submission" date="2020-11" db="EMBL/GenBank/DDBJ databases">
        <authorList>
            <person name="Cecchin M."/>
            <person name="Marcolungo L."/>
            <person name="Rossato M."/>
            <person name="Girolomoni L."/>
            <person name="Cosentino E."/>
            <person name="Cuine S."/>
            <person name="Li-Beisson Y."/>
            <person name="Delledonne M."/>
            <person name="Ballottari M."/>
        </authorList>
    </citation>
    <scope>NUCLEOTIDE SEQUENCE</scope>
    <source>
        <strain evidence="3">211/11P</strain>
        <tissue evidence="3">Whole cell</tissue>
    </source>
</reference>